<dbReference type="InterPro" id="IPR020541">
    <property type="entry name" value="Chorismate_synthase_CS"/>
</dbReference>
<comment type="caution">
    <text evidence="11">Lacks conserved residue(s) required for the propagation of feature annotation.</text>
</comment>
<evidence type="ECO:0000256" key="8">
    <source>
        <dbReference type="ARBA" id="ARBA00022857"/>
    </source>
</evidence>
<comment type="pathway">
    <text evidence="1 11">Metabolic intermediate biosynthesis; chorismate biosynthesis; chorismate from D-erythrose 4-phosphate and phosphoenolpyruvate: step 7/7.</text>
</comment>
<dbReference type="NCBIfam" id="NF003793">
    <property type="entry name" value="PRK05382.1"/>
    <property type="match status" value="1"/>
</dbReference>
<comment type="catalytic activity">
    <reaction evidence="11">
        <text>5-O-(1-carboxyvinyl)-3-phosphoshikimate = chorismate + phosphate</text>
        <dbReference type="Rhea" id="RHEA:21020"/>
        <dbReference type="ChEBI" id="CHEBI:29748"/>
        <dbReference type="ChEBI" id="CHEBI:43474"/>
        <dbReference type="ChEBI" id="CHEBI:57701"/>
        <dbReference type="EC" id="4.2.3.5"/>
    </reaction>
</comment>
<dbReference type="GO" id="GO:0009073">
    <property type="term" value="P:aromatic amino acid family biosynthetic process"/>
    <property type="evidence" value="ECO:0007669"/>
    <property type="project" value="UniProtKB-KW"/>
</dbReference>
<keyword evidence="6 11" id="KW-0288">FMN</keyword>
<evidence type="ECO:0000313" key="13">
    <source>
        <dbReference type="Proteomes" id="UP001357733"/>
    </source>
</evidence>
<gene>
    <name evidence="11 12" type="primary">aroC</name>
    <name evidence="12" type="ORF">VLK81_04860</name>
</gene>
<dbReference type="HAMAP" id="MF_00300">
    <property type="entry name" value="Chorismate_synth"/>
    <property type="match status" value="1"/>
</dbReference>
<evidence type="ECO:0000256" key="11">
    <source>
        <dbReference type="HAMAP-Rule" id="MF_00300"/>
    </source>
</evidence>
<dbReference type="InterPro" id="IPR000453">
    <property type="entry name" value="Chorismate_synth"/>
</dbReference>
<dbReference type="PROSITE" id="PS00788">
    <property type="entry name" value="CHORISMATE_SYNTHASE_2"/>
    <property type="match status" value="1"/>
</dbReference>
<evidence type="ECO:0000256" key="10">
    <source>
        <dbReference type="ARBA" id="ARBA00023239"/>
    </source>
</evidence>
<comment type="similarity">
    <text evidence="2 11">Belongs to the chorismate synthase family.</text>
</comment>
<keyword evidence="10 11" id="KW-0456">Lyase</keyword>
<keyword evidence="13" id="KW-1185">Reference proteome</keyword>
<keyword evidence="9 11" id="KW-0057">Aromatic amino acid biosynthesis</keyword>
<dbReference type="GO" id="GO:0010181">
    <property type="term" value="F:FMN binding"/>
    <property type="evidence" value="ECO:0007669"/>
    <property type="project" value="TreeGrafter"/>
</dbReference>
<dbReference type="GO" id="GO:0004107">
    <property type="term" value="F:chorismate synthase activity"/>
    <property type="evidence" value="ECO:0007669"/>
    <property type="project" value="UniProtKB-UniRule"/>
</dbReference>
<protein>
    <recommendedName>
        <fullName evidence="3 11">Chorismate synthase</fullName>
        <shortName evidence="11">CS</shortName>
        <ecNumber evidence="3 11">4.2.3.5</ecNumber>
    </recommendedName>
    <alternativeName>
        <fullName evidence="11">5-enolpyruvylshikimate-3-phosphate phospholyase</fullName>
    </alternativeName>
</protein>
<evidence type="ECO:0000256" key="1">
    <source>
        <dbReference type="ARBA" id="ARBA00005044"/>
    </source>
</evidence>
<comment type="caution">
    <text evidence="12">The sequence shown here is derived from an EMBL/GenBank/DDBJ whole genome shotgun (WGS) entry which is preliminary data.</text>
</comment>
<dbReference type="SUPFAM" id="SSF103263">
    <property type="entry name" value="Chorismate synthase, AroC"/>
    <property type="match status" value="1"/>
</dbReference>
<dbReference type="Pfam" id="PF01264">
    <property type="entry name" value="Chorismate_synt"/>
    <property type="match status" value="1"/>
</dbReference>
<dbReference type="EMBL" id="JAYKOT010000003">
    <property type="protein sequence ID" value="MEB3429351.1"/>
    <property type="molecule type" value="Genomic_DNA"/>
</dbReference>
<keyword evidence="7 11" id="KW-0274">FAD</keyword>
<dbReference type="GO" id="GO:0005829">
    <property type="term" value="C:cytosol"/>
    <property type="evidence" value="ECO:0007669"/>
    <property type="project" value="TreeGrafter"/>
</dbReference>
<reference evidence="12 13" key="1">
    <citation type="submission" date="2024-01" db="EMBL/GenBank/DDBJ databases">
        <title>Complete genome sequence of Citroniella saccharovorans strain M6.X9, isolated from human fecal sample.</title>
        <authorList>
            <person name="Cheng G."/>
            <person name="Westerholm M."/>
            <person name="Schnurer A."/>
        </authorList>
    </citation>
    <scope>NUCLEOTIDE SEQUENCE [LARGE SCALE GENOMIC DNA]</scope>
    <source>
        <strain evidence="12 13">DSM 29873</strain>
    </source>
</reference>
<dbReference type="NCBIfam" id="TIGR00033">
    <property type="entry name" value="aroC"/>
    <property type="match status" value="1"/>
</dbReference>
<comment type="function">
    <text evidence="11">Catalyzes the anti-1,4-elimination of the C-3 phosphate and the C-6 proR hydrogen from 5-enolpyruvylshikimate-3-phosphate (EPSP) to yield chorismate, which is the branch point compound that serves as the starting substrate for the three terminal pathways of aromatic amino acid biosynthesis. This reaction introduces a second double bond into the aromatic ring system.</text>
</comment>
<comment type="cofactor">
    <cofactor evidence="11">
        <name>FMNH2</name>
        <dbReference type="ChEBI" id="CHEBI:57618"/>
    </cofactor>
    <text evidence="11">Reduced FMN (FMNH(2)).</text>
</comment>
<keyword evidence="4 11" id="KW-0028">Amino-acid biosynthesis</keyword>
<dbReference type="PIRSF" id="PIRSF001456">
    <property type="entry name" value="Chorismate_synth"/>
    <property type="match status" value="1"/>
</dbReference>
<dbReference type="GO" id="GO:0008652">
    <property type="term" value="P:amino acid biosynthetic process"/>
    <property type="evidence" value="ECO:0007669"/>
    <property type="project" value="UniProtKB-KW"/>
</dbReference>
<dbReference type="InterPro" id="IPR035904">
    <property type="entry name" value="Chorismate_synth_AroC_sf"/>
</dbReference>
<feature type="binding site" evidence="11">
    <location>
        <position position="331"/>
    </location>
    <ligand>
        <name>FMN</name>
        <dbReference type="ChEBI" id="CHEBI:58210"/>
    </ligand>
</feature>
<accession>A0AAW9MQK2</accession>
<organism evidence="12 13">
    <name type="scientific">Citroniella saccharovorans</name>
    <dbReference type="NCBI Taxonomy" id="2053367"/>
    <lineage>
        <taxon>Bacteria</taxon>
        <taxon>Bacillati</taxon>
        <taxon>Bacillota</taxon>
        <taxon>Tissierellia</taxon>
        <taxon>Tissierellales</taxon>
        <taxon>Peptoniphilaceae</taxon>
        <taxon>Citroniella</taxon>
    </lineage>
</organism>
<dbReference type="PANTHER" id="PTHR21085">
    <property type="entry name" value="CHORISMATE SYNTHASE"/>
    <property type="match status" value="1"/>
</dbReference>
<keyword evidence="5 11" id="KW-0285">Flavoprotein</keyword>
<name>A0AAW9MQK2_9FIRM</name>
<evidence type="ECO:0000256" key="9">
    <source>
        <dbReference type="ARBA" id="ARBA00023141"/>
    </source>
</evidence>
<evidence type="ECO:0000256" key="3">
    <source>
        <dbReference type="ARBA" id="ARBA00013036"/>
    </source>
</evidence>
<evidence type="ECO:0000256" key="7">
    <source>
        <dbReference type="ARBA" id="ARBA00022827"/>
    </source>
</evidence>
<feature type="binding site" evidence="11">
    <location>
        <begin position="304"/>
        <end position="308"/>
    </location>
    <ligand>
        <name>FMN</name>
        <dbReference type="ChEBI" id="CHEBI:58210"/>
    </ligand>
</feature>
<feature type="binding site" evidence="11">
    <location>
        <position position="47"/>
    </location>
    <ligand>
        <name>NADP(+)</name>
        <dbReference type="ChEBI" id="CHEBI:58349"/>
    </ligand>
</feature>
<evidence type="ECO:0000256" key="5">
    <source>
        <dbReference type="ARBA" id="ARBA00022630"/>
    </source>
</evidence>
<keyword evidence="8 11" id="KW-0521">NADP</keyword>
<sequence>MSFSFGKNFRISIFGQSHSKEIGVVIDGLKAGYRINYSLIKENLMRRRPGKNSISSPRKENDEFEIVSGEVDGISCEAPLCIKIKNKDQKSSDYDNIIDRPRPSHADYPAFIKYNSHNDIRGGGSFSGRMTAPLVIAGSIAEDILREKNIRIFSRIKSIKDIEDKKLEYKDLELESLEYLKKKDFPVIDDDAGDEMIKLIEEYREKKDSLGGLVEVFVLGMPVGVGEPFFDSLESVIAKGVFSIPSVKGLEFGEGFNSAKMTGSTHNDPYIVKNGRVITKTNHHGGIIGGLSTSMPIYYTVAIKPTSSIGIIQDTISLKNLSNEKLLIEGRHDPCIVPRALVAIEMISAICILDLLMEFEK</sequence>
<dbReference type="GO" id="GO:0009423">
    <property type="term" value="P:chorismate biosynthetic process"/>
    <property type="evidence" value="ECO:0007669"/>
    <property type="project" value="UniProtKB-UniRule"/>
</dbReference>
<dbReference type="AlphaFoldDB" id="A0AAW9MQK2"/>
<evidence type="ECO:0000313" key="12">
    <source>
        <dbReference type="EMBL" id="MEB3429351.1"/>
    </source>
</evidence>
<evidence type="ECO:0000256" key="4">
    <source>
        <dbReference type="ARBA" id="ARBA00022605"/>
    </source>
</evidence>
<evidence type="ECO:0000256" key="6">
    <source>
        <dbReference type="ARBA" id="ARBA00022643"/>
    </source>
</evidence>
<dbReference type="RefSeq" id="WP_324619547.1">
    <property type="nucleotide sequence ID" value="NZ_JAYKOT010000003.1"/>
</dbReference>
<dbReference type="CDD" id="cd07304">
    <property type="entry name" value="Chorismate_synthase"/>
    <property type="match status" value="1"/>
</dbReference>
<proteinExistence type="inferred from homology"/>
<dbReference type="EC" id="4.2.3.5" evidence="3 11"/>
<dbReference type="Gene3D" id="3.60.150.10">
    <property type="entry name" value="Chorismate synthase AroC"/>
    <property type="match status" value="1"/>
</dbReference>
<feature type="binding site" evidence="11">
    <location>
        <position position="289"/>
    </location>
    <ligand>
        <name>FMN</name>
        <dbReference type="ChEBI" id="CHEBI:58210"/>
    </ligand>
</feature>
<evidence type="ECO:0000256" key="2">
    <source>
        <dbReference type="ARBA" id="ARBA00008014"/>
    </source>
</evidence>
<dbReference type="Proteomes" id="UP001357733">
    <property type="component" value="Unassembled WGS sequence"/>
</dbReference>
<comment type="subunit">
    <text evidence="11">Homotetramer.</text>
</comment>
<dbReference type="PANTHER" id="PTHR21085:SF0">
    <property type="entry name" value="CHORISMATE SYNTHASE"/>
    <property type="match status" value="1"/>
</dbReference>